<feature type="transmembrane region" description="Helical" evidence="1">
    <location>
        <begin position="550"/>
        <end position="572"/>
    </location>
</feature>
<dbReference type="Gene3D" id="3.30.200.20">
    <property type="entry name" value="Phosphorylase Kinase, domain 1"/>
    <property type="match status" value="1"/>
</dbReference>
<evidence type="ECO:0000256" key="1">
    <source>
        <dbReference type="SAM" id="Phobius"/>
    </source>
</evidence>
<dbReference type="Pfam" id="PF00069">
    <property type="entry name" value="Pkinase"/>
    <property type="match status" value="1"/>
</dbReference>
<feature type="transmembrane region" description="Helical" evidence="1">
    <location>
        <begin position="584"/>
        <end position="608"/>
    </location>
</feature>
<keyword evidence="1" id="KW-0472">Membrane</keyword>
<evidence type="ECO:0000313" key="3">
    <source>
        <dbReference type="EMBL" id="CAK9192461.1"/>
    </source>
</evidence>
<sequence length="744" mass="81669">MAASACVASSLAVSTSSSLRSSFVRPCSFRERQYAESRFLAAGRCVAQMAMPKLAEAFQSGMGLELQESLVGLQHDILRNAVELGLPADENVLSYWAIAVPVVLWYSLATPGPLAGLVEFFQGPMRANTFRSFSPEDVEIGRQMGEGSFGIVHEGYIGKGKKKQGKKETLHVVLKKVKSRVKGATEMRDAEIHMNQRLQRTAPGACAEFLGTVDVSSSQSHGKLTEGVWLVWQFQGERTLDHYMKQKNFPENIAETILGKKVTEKGASKKELKKQYAAVVRTIMKQLLINLRDLHASGVVHRDVKPLNLVLAEDSGSFKLIDLGACVDIRSGFNYTPDETVIDPTYAAPEHYVMPTSTPALPPDPLCSVVSPLLWLLNTPDRFDLFSAGLILMQLSVRQLRYDVGLETFNSELKRAGYDLDVWRRRCHISKEEFALLDADDGSGWELAKAMLQPRHDKNFFIWPSLGSSRPSAAAALHHRFIQGSSFPQPMELPKLIPDFPALATPTSVGQIKVPVLSASSMQSAFSQLENIQDAAAEVDMDQVGTAMAAAMPMAATGGLAFITGWLLLVGLQSSAEVTYNMGHWVVEYMGVSGSAFLAFFLIIKPWLEQQDVASRINKRSSRLSTEADQLAFTGFDIGASSLDTRVQEILATRQRQPGTQRLKTGLSEAVLAMEAQLASLEASISHEREFSVHQQELVMRMEKLLCSPPPTLEEQFSTLNDTVEVPSSGNGAYLAKPFSGYVS</sequence>
<organism evidence="3 4">
    <name type="scientific">Sphagnum troendelagicum</name>
    <dbReference type="NCBI Taxonomy" id="128251"/>
    <lineage>
        <taxon>Eukaryota</taxon>
        <taxon>Viridiplantae</taxon>
        <taxon>Streptophyta</taxon>
        <taxon>Embryophyta</taxon>
        <taxon>Bryophyta</taxon>
        <taxon>Sphagnophytina</taxon>
        <taxon>Sphagnopsida</taxon>
        <taxon>Sphagnales</taxon>
        <taxon>Sphagnaceae</taxon>
        <taxon>Sphagnum</taxon>
    </lineage>
</organism>
<accession>A0ABP0TDC9</accession>
<keyword evidence="1" id="KW-1133">Transmembrane helix</keyword>
<dbReference type="PANTHER" id="PTHR46699:SF5">
    <property type="entry name" value="PROTEIN KINASE DOMAIN-CONTAINING PROTEIN"/>
    <property type="match status" value="1"/>
</dbReference>
<name>A0ABP0TDC9_9BRYO</name>
<dbReference type="Proteomes" id="UP001497512">
    <property type="component" value="Chromosome 1"/>
</dbReference>
<keyword evidence="1" id="KW-0812">Transmembrane</keyword>
<dbReference type="PROSITE" id="PS50011">
    <property type="entry name" value="PROTEIN_KINASE_DOM"/>
    <property type="match status" value="1"/>
</dbReference>
<keyword evidence="4" id="KW-1185">Reference proteome</keyword>
<proteinExistence type="predicted"/>
<dbReference type="InterPro" id="IPR008271">
    <property type="entry name" value="Ser/Thr_kinase_AS"/>
</dbReference>
<dbReference type="Gene3D" id="1.10.510.10">
    <property type="entry name" value="Transferase(Phosphotransferase) domain 1"/>
    <property type="match status" value="1"/>
</dbReference>
<dbReference type="InterPro" id="IPR000719">
    <property type="entry name" value="Prot_kinase_dom"/>
</dbReference>
<dbReference type="InterPro" id="IPR011009">
    <property type="entry name" value="Kinase-like_dom_sf"/>
</dbReference>
<dbReference type="PANTHER" id="PTHR46699">
    <property type="entry name" value="SERINE/THREONINE-PROTEIN KINASE STN8, CHLOROPLASTIC-RELATED"/>
    <property type="match status" value="1"/>
</dbReference>
<dbReference type="SUPFAM" id="SSF56112">
    <property type="entry name" value="Protein kinase-like (PK-like)"/>
    <property type="match status" value="1"/>
</dbReference>
<evidence type="ECO:0000313" key="4">
    <source>
        <dbReference type="Proteomes" id="UP001497512"/>
    </source>
</evidence>
<dbReference type="PROSITE" id="PS00108">
    <property type="entry name" value="PROTEIN_KINASE_ST"/>
    <property type="match status" value="1"/>
</dbReference>
<evidence type="ECO:0000259" key="2">
    <source>
        <dbReference type="PROSITE" id="PS50011"/>
    </source>
</evidence>
<feature type="domain" description="Protein kinase" evidence="2">
    <location>
        <begin position="138"/>
        <end position="482"/>
    </location>
</feature>
<dbReference type="SMART" id="SM00220">
    <property type="entry name" value="S_TKc"/>
    <property type="match status" value="1"/>
</dbReference>
<protein>
    <recommendedName>
        <fullName evidence="2">Protein kinase domain-containing protein</fullName>
    </recommendedName>
</protein>
<reference evidence="3 4" key="1">
    <citation type="submission" date="2024-02" db="EMBL/GenBank/DDBJ databases">
        <authorList>
            <consortium name="ELIXIR-Norway"/>
            <consortium name="Elixir Norway"/>
        </authorList>
    </citation>
    <scope>NUCLEOTIDE SEQUENCE [LARGE SCALE GENOMIC DNA]</scope>
</reference>
<gene>
    <name evidence="3" type="ORF">CSSPTR1EN2_LOCUS1902</name>
</gene>
<dbReference type="EMBL" id="OZ019893">
    <property type="protein sequence ID" value="CAK9192461.1"/>
    <property type="molecule type" value="Genomic_DNA"/>
</dbReference>